<name>A0ABX5KBI2_9BURK</name>
<evidence type="ECO:0000313" key="3">
    <source>
        <dbReference type="Proteomes" id="UP000245712"/>
    </source>
</evidence>
<sequence>MEQASGGVASASTNGLRSRTQAGAPALAEVWGDTVDLRHLAWSVVLGVGISLGAFELGRVALASIVADAAIARAYAMLIGLGGCLAAGALCAVLFKPKRVVVDQAVDEADRMEVLRQLAEEHGGIGKLSDLPASARAELQELGLLDLFAAAELAEEAGTATRHTAVQKAAHAGERS</sequence>
<evidence type="ECO:0000256" key="1">
    <source>
        <dbReference type="SAM" id="Phobius"/>
    </source>
</evidence>
<keyword evidence="1" id="KW-1133">Transmembrane helix</keyword>
<dbReference type="EMBL" id="QEOB01000029">
    <property type="protein sequence ID" value="PVX71433.1"/>
    <property type="molecule type" value="Genomic_DNA"/>
</dbReference>
<reference evidence="2 3" key="1">
    <citation type="submission" date="2018-05" db="EMBL/GenBank/DDBJ databases">
        <title>Genomic Encyclopedia of Type Strains, Phase IV (KMG-V): Genome sequencing to study the core and pangenomes of soil and plant-associated prokaryotes.</title>
        <authorList>
            <person name="Whitman W."/>
        </authorList>
    </citation>
    <scope>NUCLEOTIDE SEQUENCE [LARGE SCALE GENOMIC DNA]</scope>
    <source>
        <strain evidence="2 3">SCZa-39</strain>
    </source>
</reference>
<dbReference type="Proteomes" id="UP000245712">
    <property type="component" value="Unassembled WGS sequence"/>
</dbReference>
<dbReference type="RefSeq" id="WP_224045466.1">
    <property type="nucleotide sequence ID" value="NZ_CAJZAT010000235.1"/>
</dbReference>
<feature type="transmembrane region" description="Helical" evidence="1">
    <location>
        <begin position="40"/>
        <end position="62"/>
    </location>
</feature>
<protein>
    <submittedName>
        <fullName evidence="2">Uncharacterized protein</fullName>
    </submittedName>
</protein>
<accession>A0ABX5KBI2</accession>
<keyword evidence="3" id="KW-1185">Reference proteome</keyword>
<keyword evidence="1" id="KW-0812">Transmembrane</keyword>
<proteinExistence type="predicted"/>
<gene>
    <name evidence="2" type="ORF">C7402_12945</name>
</gene>
<feature type="transmembrane region" description="Helical" evidence="1">
    <location>
        <begin position="74"/>
        <end position="95"/>
    </location>
</feature>
<evidence type="ECO:0000313" key="2">
    <source>
        <dbReference type="EMBL" id="PVX71433.1"/>
    </source>
</evidence>
<keyword evidence="1" id="KW-0472">Membrane</keyword>
<comment type="caution">
    <text evidence="2">The sequence shown here is derived from an EMBL/GenBank/DDBJ whole genome shotgun (WGS) entry which is preliminary data.</text>
</comment>
<organism evidence="2 3">
    <name type="scientific">Paraburkholderia unamae</name>
    <dbReference type="NCBI Taxonomy" id="219649"/>
    <lineage>
        <taxon>Bacteria</taxon>
        <taxon>Pseudomonadati</taxon>
        <taxon>Pseudomonadota</taxon>
        <taxon>Betaproteobacteria</taxon>
        <taxon>Burkholderiales</taxon>
        <taxon>Burkholderiaceae</taxon>
        <taxon>Paraburkholderia</taxon>
    </lineage>
</organism>